<keyword evidence="5 10" id="KW-0812">Transmembrane</keyword>
<dbReference type="InterPro" id="IPR005866">
    <property type="entry name" value="THM_MeTrfase_su_G"/>
</dbReference>
<feature type="coiled-coil region" evidence="11">
    <location>
        <begin position="3"/>
        <end position="30"/>
    </location>
</feature>
<comment type="function">
    <text evidence="10">Part of a complex that catalyzes the formation of methyl-coenzyme M and tetrahydromethanopterin from coenzyme M and methyl-tetrahydromethanopterin. This is an energy-conserving, sodium-ion translocating step.</text>
</comment>
<keyword evidence="8 10" id="KW-0484">Methanogenesis</keyword>
<dbReference type="Proteomes" id="UP001304970">
    <property type="component" value="Chromosome"/>
</dbReference>
<evidence type="ECO:0000256" key="11">
    <source>
        <dbReference type="SAM" id="Coils"/>
    </source>
</evidence>
<keyword evidence="1 10" id="KW-1003">Cell membrane</keyword>
<dbReference type="GO" id="GO:0030269">
    <property type="term" value="F:tetrahydromethanopterin S-methyltransferase activity"/>
    <property type="evidence" value="ECO:0007669"/>
    <property type="project" value="UniProtKB-UniRule"/>
</dbReference>
<dbReference type="NCBIfam" id="TIGR01149">
    <property type="entry name" value="mtrG"/>
    <property type="match status" value="1"/>
</dbReference>
<protein>
    <recommendedName>
        <fullName evidence="10">Tetrahydromethanopterin S-methyltransferase subunit G</fullName>
        <ecNumber evidence="10">7.2.1.4</ecNumber>
    </recommendedName>
    <alternativeName>
        <fullName evidence="10">N5-methyltetrahydromethanopterin--coenzyme M methyltransferase subunit G</fullName>
    </alternativeName>
</protein>
<dbReference type="GO" id="GO:0019386">
    <property type="term" value="P:methanogenesis, from carbon dioxide"/>
    <property type="evidence" value="ECO:0007669"/>
    <property type="project" value="UniProtKB-UniRule"/>
</dbReference>
<reference evidence="12 13" key="1">
    <citation type="submission" date="2023-07" db="EMBL/GenBank/DDBJ databases">
        <title>Closed genome sequence of Methanosarcinaceae archaeon Am2.</title>
        <authorList>
            <person name="Poehlein A."/>
            <person name="Protasov E."/>
            <person name="Platt K."/>
            <person name="Reeh H."/>
            <person name="Daniel R."/>
            <person name="Brune A."/>
        </authorList>
    </citation>
    <scope>NUCLEOTIDE SEQUENCE [LARGE SCALE GENOMIC DNA]</scope>
    <source>
        <strain evidence="12 13">Am2</strain>
    </source>
</reference>
<dbReference type="AlphaFoldDB" id="A0AA96VFW9"/>
<evidence type="ECO:0000256" key="7">
    <source>
        <dbReference type="ARBA" id="ARBA00022989"/>
    </source>
</evidence>
<dbReference type="GO" id="GO:0006730">
    <property type="term" value="P:one-carbon metabolic process"/>
    <property type="evidence" value="ECO:0007669"/>
    <property type="project" value="UniProtKB-UniRule"/>
</dbReference>
<sequence length="63" mass="7135">MMTESQIAEYEEILNRLDRLDEKAEFVSSEVAQRMGKKLGREVGILYGITAGLFLILVYLLIG</sequence>
<accession>A0AA96VFW9</accession>
<dbReference type="PIRSF" id="PIRSF006500">
    <property type="entry name" value="MtrG"/>
    <property type="match status" value="1"/>
</dbReference>
<keyword evidence="9 10" id="KW-0472">Membrane</keyword>
<evidence type="ECO:0000256" key="2">
    <source>
        <dbReference type="ARBA" id="ARBA00022563"/>
    </source>
</evidence>
<keyword evidence="4 10" id="KW-0808">Transferase</keyword>
<proteinExistence type="inferred from homology"/>
<organism evidence="12 13">
    <name type="scientific">Methanolapillus ohkumae</name>
    <dbReference type="NCBI Taxonomy" id="3028298"/>
    <lineage>
        <taxon>Archaea</taxon>
        <taxon>Methanobacteriati</taxon>
        <taxon>Methanobacteriota</taxon>
        <taxon>Stenosarchaea group</taxon>
        <taxon>Methanomicrobia</taxon>
        <taxon>Methanosarcinales</taxon>
        <taxon>Methanosarcinaceae</taxon>
        <taxon>Methanolapillus</taxon>
    </lineage>
</organism>
<keyword evidence="11" id="KW-0175">Coiled coil</keyword>
<evidence type="ECO:0000313" key="13">
    <source>
        <dbReference type="Proteomes" id="UP001304970"/>
    </source>
</evidence>
<keyword evidence="13" id="KW-1185">Reference proteome</keyword>
<dbReference type="GO" id="GO:0005886">
    <property type="term" value="C:plasma membrane"/>
    <property type="evidence" value="ECO:0007669"/>
    <property type="project" value="UniProtKB-SubCell"/>
</dbReference>
<comment type="catalytic activity">
    <reaction evidence="10">
        <text>5-methyl-5,6,7,8-tetrahydromethanopterin + coenzyme M + 2 Na(+)(in) = 5,6,7,8-tetrahydromethanopterin + methyl-coenzyme M + 2 Na(+)(out)</text>
        <dbReference type="Rhea" id="RHEA:53492"/>
        <dbReference type="ChEBI" id="CHEBI:29101"/>
        <dbReference type="ChEBI" id="CHEBI:58103"/>
        <dbReference type="ChEBI" id="CHEBI:58116"/>
        <dbReference type="ChEBI" id="CHEBI:58286"/>
        <dbReference type="ChEBI" id="CHEBI:58319"/>
        <dbReference type="EC" id="7.2.1.4"/>
    </reaction>
</comment>
<dbReference type="EMBL" id="CP131061">
    <property type="protein sequence ID" value="WNY27736.1"/>
    <property type="molecule type" value="Genomic_DNA"/>
</dbReference>
<comment type="subcellular location">
    <subcellularLocation>
        <location evidence="10">Cell membrane</location>
        <topology evidence="10">Single-pass membrane protein</topology>
    </subcellularLocation>
</comment>
<comment type="subunit">
    <text evidence="10">The complex is composed of 8 subunits; MtrA, MtrB, MtrC, MtrD, MtrE, MtrF, MtrG and MtrH.</text>
</comment>
<keyword evidence="2 10" id="KW-0554">One-carbon metabolism</keyword>
<keyword evidence="7 10" id="KW-1133">Transmembrane helix</keyword>
<evidence type="ECO:0000256" key="10">
    <source>
        <dbReference type="HAMAP-Rule" id="MF_01500"/>
    </source>
</evidence>
<keyword evidence="6 10" id="KW-1278">Translocase</keyword>
<evidence type="ECO:0000256" key="3">
    <source>
        <dbReference type="ARBA" id="ARBA00022603"/>
    </source>
</evidence>
<evidence type="ECO:0000256" key="5">
    <source>
        <dbReference type="ARBA" id="ARBA00022692"/>
    </source>
</evidence>
<dbReference type="GO" id="GO:0032259">
    <property type="term" value="P:methylation"/>
    <property type="evidence" value="ECO:0007669"/>
    <property type="project" value="UniProtKB-KW"/>
</dbReference>
<evidence type="ECO:0000256" key="9">
    <source>
        <dbReference type="ARBA" id="ARBA00023136"/>
    </source>
</evidence>
<evidence type="ECO:0000256" key="4">
    <source>
        <dbReference type="ARBA" id="ARBA00022679"/>
    </source>
</evidence>
<evidence type="ECO:0000313" key="12">
    <source>
        <dbReference type="EMBL" id="WNY27736.1"/>
    </source>
</evidence>
<keyword evidence="3 10" id="KW-0489">Methyltransferase</keyword>
<feature type="transmembrane region" description="Helical" evidence="10">
    <location>
        <begin position="43"/>
        <end position="62"/>
    </location>
</feature>
<comment type="pathway">
    <text evidence="10">One-carbon metabolism; methanogenesis from CO(2); methyl-coenzyme M from 5,10-methylene-5,6,7,8-tetrahydromethanopterin: step 2/2.</text>
</comment>
<name>A0AA96VFW9_9EURY</name>
<dbReference type="Pfam" id="PF04210">
    <property type="entry name" value="MtrG"/>
    <property type="match status" value="1"/>
</dbReference>
<evidence type="ECO:0000256" key="1">
    <source>
        <dbReference type="ARBA" id="ARBA00022475"/>
    </source>
</evidence>
<dbReference type="HAMAP" id="MF_01500">
    <property type="entry name" value="MtrG"/>
    <property type="match status" value="1"/>
</dbReference>
<dbReference type="EC" id="7.2.1.4" evidence="10"/>
<evidence type="ECO:0000256" key="8">
    <source>
        <dbReference type="ARBA" id="ARBA00022994"/>
    </source>
</evidence>
<gene>
    <name evidence="10" type="primary">mtrG</name>
    <name evidence="12" type="ORF">MsAm2_15420</name>
</gene>
<comment type="similarity">
    <text evidence="10">Belongs to the MtrG family.</text>
</comment>
<evidence type="ECO:0000256" key="6">
    <source>
        <dbReference type="ARBA" id="ARBA00022967"/>
    </source>
</evidence>